<gene>
    <name evidence="1" type="ORF">POCTA_138.1.T1550139</name>
</gene>
<protein>
    <submittedName>
        <fullName evidence="1">Uncharacterized protein</fullName>
    </submittedName>
</protein>
<proteinExistence type="predicted"/>
<comment type="caution">
    <text evidence="1">The sequence shown here is derived from an EMBL/GenBank/DDBJ whole genome shotgun (WGS) entry which is preliminary data.</text>
</comment>
<sequence length="48" mass="6015">MQQKLTDLSSIFQRLMRDLRFLVKKYKPKEQFEDYPKPKELIRQNLSW</sequence>
<dbReference type="OrthoDB" id="14833at2759"/>
<name>A0A8S1YGE3_PAROT</name>
<evidence type="ECO:0000313" key="1">
    <source>
        <dbReference type="EMBL" id="CAD8211857.1"/>
    </source>
</evidence>
<reference evidence="1" key="1">
    <citation type="submission" date="2021-01" db="EMBL/GenBank/DDBJ databases">
        <authorList>
            <consortium name="Genoscope - CEA"/>
            <person name="William W."/>
        </authorList>
    </citation>
    <scope>NUCLEOTIDE SEQUENCE</scope>
</reference>
<accession>A0A8S1YGE3</accession>
<keyword evidence="2" id="KW-1185">Reference proteome</keyword>
<dbReference type="EMBL" id="CAJJDP010000157">
    <property type="protein sequence ID" value="CAD8211857.1"/>
    <property type="molecule type" value="Genomic_DNA"/>
</dbReference>
<dbReference type="AlphaFoldDB" id="A0A8S1YGE3"/>
<organism evidence="1 2">
    <name type="scientific">Paramecium octaurelia</name>
    <dbReference type="NCBI Taxonomy" id="43137"/>
    <lineage>
        <taxon>Eukaryota</taxon>
        <taxon>Sar</taxon>
        <taxon>Alveolata</taxon>
        <taxon>Ciliophora</taxon>
        <taxon>Intramacronucleata</taxon>
        <taxon>Oligohymenophorea</taxon>
        <taxon>Peniculida</taxon>
        <taxon>Parameciidae</taxon>
        <taxon>Paramecium</taxon>
    </lineage>
</organism>
<evidence type="ECO:0000313" key="2">
    <source>
        <dbReference type="Proteomes" id="UP000683925"/>
    </source>
</evidence>
<dbReference type="Proteomes" id="UP000683925">
    <property type="component" value="Unassembled WGS sequence"/>
</dbReference>